<dbReference type="PhylomeDB" id="A4WJB7"/>
<sequence>MLSIMDAADLNAMGAAMQGGVTCTSKALRQIAENGAPKIGLFGLLSAMRDPEVQKAMGLMITVLKAMGSCMEENLKQVSEK</sequence>
<reference evidence="1 2" key="1">
    <citation type="submission" date="2007-04" db="EMBL/GenBank/DDBJ databases">
        <title>Complete sequence of Pyrobaculum arsenaticum DSM 13514.</title>
        <authorList>
            <consortium name="US DOE Joint Genome Institute"/>
            <person name="Copeland A."/>
            <person name="Lucas S."/>
            <person name="Lapidus A."/>
            <person name="Barry K."/>
            <person name="Glavina del Rio T."/>
            <person name="Dalin E."/>
            <person name="Tice H."/>
            <person name="Pitluck S."/>
            <person name="Chain P."/>
            <person name="Malfatti S."/>
            <person name="Shin M."/>
            <person name="Vergez L."/>
            <person name="Schmutz J."/>
            <person name="Larimer F."/>
            <person name="Land M."/>
            <person name="Hauser L."/>
            <person name="Kyrpides N."/>
            <person name="Mikhailova N."/>
            <person name="Cozen A.E."/>
            <person name="Fitz-Gibbon S.T."/>
            <person name="House C.H."/>
            <person name="Saltikov C."/>
            <person name="Lowe T.M."/>
            <person name="Richardson P."/>
        </authorList>
    </citation>
    <scope>NUCLEOTIDE SEQUENCE [LARGE SCALE GENOMIC DNA]</scope>
    <source>
        <strain evidence="2">ATCC 700994 / DSM 13514 / JCM 11321 / PZ6</strain>
    </source>
</reference>
<dbReference type="GeneID" id="5055669"/>
<dbReference type="PANTHER" id="PTHR39180:SF2">
    <property type="entry name" value="DUF1641 DOMAIN-CONTAINING PROTEIN"/>
    <property type="match status" value="1"/>
</dbReference>
<evidence type="ECO:0008006" key="3">
    <source>
        <dbReference type="Google" id="ProtNLM"/>
    </source>
</evidence>
<dbReference type="AlphaFoldDB" id="A4WJB7"/>
<dbReference type="EMBL" id="CP000660">
    <property type="protein sequence ID" value="ABP50484.1"/>
    <property type="molecule type" value="Genomic_DNA"/>
</dbReference>
<dbReference type="HOGENOM" id="CLU_2629877_0_0_2"/>
<dbReference type="Proteomes" id="UP000001567">
    <property type="component" value="Chromosome"/>
</dbReference>
<evidence type="ECO:0000313" key="1">
    <source>
        <dbReference type="EMBL" id="ABP50484.1"/>
    </source>
</evidence>
<organism evidence="1 2">
    <name type="scientific">Pyrobaculum arsenaticum (strain DSM 13514 / JCM 11321 / PZ6)</name>
    <dbReference type="NCBI Taxonomy" id="340102"/>
    <lineage>
        <taxon>Archaea</taxon>
        <taxon>Thermoproteota</taxon>
        <taxon>Thermoprotei</taxon>
        <taxon>Thermoproteales</taxon>
        <taxon>Thermoproteaceae</taxon>
        <taxon>Pyrobaculum</taxon>
    </lineage>
</organism>
<proteinExistence type="predicted"/>
<dbReference type="KEGG" id="pas:Pars_0900"/>
<dbReference type="RefSeq" id="WP_011900391.1">
    <property type="nucleotide sequence ID" value="NC_009376.1"/>
</dbReference>
<evidence type="ECO:0000313" key="2">
    <source>
        <dbReference type="Proteomes" id="UP000001567"/>
    </source>
</evidence>
<dbReference type="InterPro" id="IPR012440">
    <property type="entry name" value="DUF1641"/>
</dbReference>
<name>A4WJB7_PYRAR</name>
<gene>
    <name evidence="1" type="ordered locus">Pars_0900</name>
</gene>
<dbReference type="STRING" id="340102.Pars_0900"/>
<accession>A4WJB7</accession>
<protein>
    <recommendedName>
        <fullName evidence="3">DUF1641 domain-containing protein</fullName>
    </recommendedName>
</protein>
<dbReference type="Pfam" id="PF07849">
    <property type="entry name" value="DUF1641"/>
    <property type="match status" value="1"/>
</dbReference>
<dbReference type="PANTHER" id="PTHR39180">
    <property type="match status" value="1"/>
</dbReference>